<evidence type="ECO:0000313" key="2">
    <source>
        <dbReference type="Proteomes" id="UP000192501"/>
    </source>
</evidence>
<accession>A0A1X0QLD0</accession>
<evidence type="ECO:0000313" key="1">
    <source>
        <dbReference type="EMBL" id="ORE00583.1"/>
    </source>
</evidence>
<protein>
    <submittedName>
        <fullName evidence="1">Uncharacterized protein</fullName>
    </submittedName>
</protein>
<comment type="caution">
    <text evidence="1">The sequence shown here is derived from an EMBL/GenBank/DDBJ whole genome shotgun (WGS) entry which is preliminary data.</text>
</comment>
<gene>
    <name evidence="1" type="ORF">A0H76_2383</name>
</gene>
<dbReference type="VEuPathDB" id="MicrosporidiaDB:A0H76_2383"/>
<name>A0A1X0QLD0_9MICR</name>
<reference evidence="1 2" key="1">
    <citation type="journal article" date="2017" name="Environ. Microbiol.">
        <title>Decay of the glycolytic pathway and adaptation to intranuclear parasitism within Enterocytozoonidae microsporidia.</title>
        <authorList>
            <person name="Wiredu Boakye D."/>
            <person name="Jaroenlak P."/>
            <person name="Prachumwat A."/>
            <person name="Williams T.A."/>
            <person name="Bateman K.S."/>
            <person name="Itsathitphaisarn O."/>
            <person name="Sritunyalucksana K."/>
            <person name="Paszkiewicz K.H."/>
            <person name="Moore K.A."/>
            <person name="Stentiford G.D."/>
            <person name="Williams B.A."/>
        </authorList>
    </citation>
    <scope>NUCLEOTIDE SEQUENCE [LARGE SCALE GENOMIC DNA]</scope>
    <source>
        <strain evidence="2">canceri</strain>
    </source>
</reference>
<sequence>MIFVPKDLKKKREHDINLLRMFYLFCEEKEVAYDDDIQRSFHHLVKWTGKVEFVDEFIQFESFVLNYIDNKKLSKNK</sequence>
<dbReference type="Proteomes" id="UP000192501">
    <property type="component" value="Unassembled WGS sequence"/>
</dbReference>
<proteinExistence type="predicted"/>
<dbReference type="AlphaFoldDB" id="A0A1X0QLD0"/>
<organism evidence="1 2">
    <name type="scientific">Hepatospora eriocheir</name>
    <dbReference type="NCBI Taxonomy" id="1081669"/>
    <lineage>
        <taxon>Eukaryota</taxon>
        <taxon>Fungi</taxon>
        <taxon>Fungi incertae sedis</taxon>
        <taxon>Microsporidia</taxon>
        <taxon>Hepatosporidae</taxon>
        <taxon>Hepatospora</taxon>
    </lineage>
</organism>
<dbReference type="EMBL" id="LTAI01000007">
    <property type="protein sequence ID" value="ORE00583.1"/>
    <property type="molecule type" value="Genomic_DNA"/>
</dbReference>